<reference evidence="2 3" key="1">
    <citation type="journal article" date="2019" name="Environ. Microbiol.">
        <title>Species interactions and distinct microbial communities in high Arctic permafrost affected cryosols are associated with the CH4 and CO2 gas fluxes.</title>
        <authorList>
            <person name="Altshuler I."/>
            <person name="Hamel J."/>
            <person name="Turney S."/>
            <person name="Magnuson E."/>
            <person name="Levesque R."/>
            <person name="Greer C."/>
            <person name="Whyte L.G."/>
        </authorList>
    </citation>
    <scope>NUCLEOTIDE SEQUENCE [LARGE SCALE GENOMIC DNA]</scope>
    <source>
        <strain evidence="2 3">S9.2P</strain>
    </source>
</reference>
<feature type="signal peptide" evidence="1">
    <location>
        <begin position="1"/>
        <end position="22"/>
    </location>
</feature>
<protein>
    <recommendedName>
        <fullName evidence="4">DUF1735 domain-containing protein</fullName>
    </recommendedName>
</protein>
<proteinExistence type="predicted"/>
<organism evidence="2 3">
    <name type="scientific">Hymenobacter nivis</name>
    <dbReference type="NCBI Taxonomy" id="1850093"/>
    <lineage>
        <taxon>Bacteria</taxon>
        <taxon>Pseudomonadati</taxon>
        <taxon>Bacteroidota</taxon>
        <taxon>Cytophagia</taxon>
        <taxon>Cytophagales</taxon>
        <taxon>Hymenobacteraceae</taxon>
        <taxon>Hymenobacter</taxon>
    </lineage>
</organism>
<dbReference type="AlphaFoldDB" id="A0A502GVD1"/>
<evidence type="ECO:0000313" key="3">
    <source>
        <dbReference type="Proteomes" id="UP000317646"/>
    </source>
</evidence>
<evidence type="ECO:0008006" key="4">
    <source>
        <dbReference type="Google" id="ProtNLM"/>
    </source>
</evidence>
<dbReference type="Proteomes" id="UP000317646">
    <property type="component" value="Unassembled WGS sequence"/>
</dbReference>
<accession>A0A502GVD1</accession>
<keyword evidence="1" id="KW-0732">Signal</keyword>
<evidence type="ECO:0000256" key="1">
    <source>
        <dbReference type="SAM" id="SignalP"/>
    </source>
</evidence>
<dbReference type="PROSITE" id="PS51257">
    <property type="entry name" value="PROKAR_LIPOPROTEIN"/>
    <property type="match status" value="1"/>
</dbReference>
<dbReference type="RefSeq" id="WP_140466494.1">
    <property type="nucleotide sequence ID" value="NZ_RCYZ01000004.1"/>
</dbReference>
<dbReference type="OrthoDB" id="980982at2"/>
<gene>
    <name evidence="2" type="ORF">EAH73_10650</name>
</gene>
<comment type="caution">
    <text evidence="2">The sequence shown here is derived from an EMBL/GenBank/DDBJ whole genome shotgun (WGS) entry which is preliminary data.</text>
</comment>
<sequence>MRTLFYSLRLAGLLAVAAGAVSSCLNPPEYSLTPSIDNAELTSTRLGTGSARRDSMVIAVTYQDGNGDLGLSDADIAGPFASNPKNYFLQPQLYNTTSKQFVDFTTSTIALGQYNGRYPHITPEGTKEAPVKGTLLYSQNFLLGSPFRPGQEVRFVVSIQDRALNRSNVVTTNSIIIP</sequence>
<evidence type="ECO:0000313" key="2">
    <source>
        <dbReference type="EMBL" id="TPG65844.1"/>
    </source>
</evidence>
<dbReference type="EMBL" id="RCYZ01000004">
    <property type="protein sequence ID" value="TPG65844.1"/>
    <property type="molecule type" value="Genomic_DNA"/>
</dbReference>
<feature type="chain" id="PRO_5021479270" description="DUF1735 domain-containing protein" evidence="1">
    <location>
        <begin position="23"/>
        <end position="178"/>
    </location>
</feature>
<keyword evidence="3" id="KW-1185">Reference proteome</keyword>
<name>A0A502GVD1_9BACT</name>